<evidence type="ECO:0000313" key="2">
    <source>
        <dbReference type="WBParaSite" id="SVE_1998200.1"/>
    </source>
</evidence>
<organism evidence="1 2">
    <name type="scientific">Strongyloides venezuelensis</name>
    <name type="common">Threadworm</name>
    <dbReference type="NCBI Taxonomy" id="75913"/>
    <lineage>
        <taxon>Eukaryota</taxon>
        <taxon>Metazoa</taxon>
        <taxon>Ecdysozoa</taxon>
        <taxon>Nematoda</taxon>
        <taxon>Chromadorea</taxon>
        <taxon>Rhabditida</taxon>
        <taxon>Tylenchina</taxon>
        <taxon>Panagrolaimomorpha</taxon>
        <taxon>Strongyloidoidea</taxon>
        <taxon>Strongyloididae</taxon>
        <taxon>Strongyloides</taxon>
    </lineage>
</organism>
<protein>
    <submittedName>
        <fullName evidence="2">DUF1989 domain-containing protein</fullName>
    </submittedName>
</protein>
<dbReference type="AlphaFoldDB" id="A0A0K0G5G5"/>
<dbReference type="Proteomes" id="UP000035680">
    <property type="component" value="Unassembled WGS sequence"/>
</dbReference>
<name>A0A0K0G5G5_STRVS</name>
<keyword evidence="1" id="KW-1185">Reference proteome</keyword>
<accession>A0A0K0G5G5</accession>
<evidence type="ECO:0000313" key="1">
    <source>
        <dbReference type="Proteomes" id="UP000035680"/>
    </source>
</evidence>
<sequence>MQASFQKKVMYIEAGVGVIISIDSTQLVCSVGWEDQKIFIIQGKHEKTEFCLDNNDELRKAVDVNPYRTVRKLAKS</sequence>
<reference evidence="2" key="2">
    <citation type="submission" date="2015-08" db="UniProtKB">
        <authorList>
            <consortium name="WormBaseParasite"/>
        </authorList>
    </citation>
    <scope>IDENTIFICATION</scope>
</reference>
<reference evidence="1" key="1">
    <citation type="submission" date="2014-07" db="EMBL/GenBank/DDBJ databases">
        <authorList>
            <person name="Martin A.A"/>
            <person name="De Silva N."/>
        </authorList>
    </citation>
    <scope>NUCLEOTIDE SEQUENCE</scope>
</reference>
<proteinExistence type="predicted"/>
<dbReference type="WBParaSite" id="SVE_1998200.1">
    <property type="protein sequence ID" value="SVE_1998200.1"/>
    <property type="gene ID" value="SVE_1998200"/>
</dbReference>